<accession>A0A8S9TPL3</accession>
<proteinExistence type="predicted"/>
<sequence length="191" mass="21082">MDVIGVGIAIIDVIHEVAAYPEEDLKIRSLESRKCRGGNVANALVVCSQLGSRCRWLGVSTDPERDSDAAFVHNDLAAYGVDCSLASIETQGNMLFLLILSSRATGSRTIIHSRDLVELSYEANLGATEKMMLHVRKEMPTAEISVEIEAIRNDWVSAIKIISLADYTFISKDYIREKLAFQSAQNNFSTL</sequence>
<dbReference type="PANTHER" id="PTHR42774:SF3">
    <property type="entry name" value="KETOHEXOKINASE"/>
    <property type="match status" value="1"/>
</dbReference>
<dbReference type="Gene3D" id="3.40.1190.20">
    <property type="match status" value="1"/>
</dbReference>
<dbReference type="InterPro" id="IPR029056">
    <property type="entry name" value="Ribokinase-like"/>
</dbReference>
<reference evidence="1" key="1">
    <citation type="submission" date="2020-03" db="EMBL/GenBank/DDBJ databases">
        <title>Hybrid Assembly of Korean Phytophthora infestans isolates.</title>
        <authorList>
            <person name="Prokchorchik M."/>
            <person name="Lee Y."/>
            <person name="Seo J."/>
            <person name="Cho J.-H."/>
            <person name="Park Y.-E."/>
            <person name="Jang D.-C."/>
            <person name="Im J.-S."/>
            <person name="Choi J.-G."/>
            <person name="Park H.-J."/>
            <person name="Lee G.-B."/>
            <person name="Lee Y.-G."/>
            <person name="Hong S.-Y."/>
            <person name="Cho K."/>
            <person name="Sohn K.H."/>
        </authorList>
    </citation>
    <scope>NUCLEOTIDE SEQUENCE</scope>
    <source>
        <strain evidence="1">KR_2_A2</strain>
    </source>
</reference>
<evidence type="ECO:0000313" key="2">
    <source>
        <dbReference type="Proteomes" id="UP000704712"/>
    </source>
</evidence>
<organism evidence="1 2">
    <name type="scientific">Phytophthora infestans</name>
    <name type="common">Potato late blight agent</name>
    <name type="synonym">Botrytis infestans</name>
    <dbReference type="NCBI Taxonomy" id="4787"/>
    <lineage>
        <taxon>Eukaryota</taxon>
        <taxon>Sar</taxon>
        <taxon>Stramenopiles</taxon>
        <taxon>Oomycota</taxon>
        <taxon>Peronosporomycetes</taxon>
        <taxon>Peronosporales</taxon>
        <taxon>Peronosporaceae</taxon>
        <taxon>Phytophthora</taxon>
    </lineage>
</organism>
<dbReference type="InterPro" id="IPR052562">
    <property type="entry name" value="Ketohexokinase-related"/>
</dbReference>
<gene>
    <name evidence="1" type="ORF">GN958_ATG22091</name>
</gene>
<dbReference type="SUPFAM" id="SSF53613">
    <property type="entry name" value="Ribokinase-like"/>
    <property type="match status" value="1"/>
</dbReference>
<keyword evidence="1" id="KW-0418">Kinase</keyword>
<comment type="caution">
    <text evidence="1">The sequence shown here is derived from an EMBL/GenBank/DDBJ whole genome shotgun (WGS) entry which is preliminary data.</text>
</comment>
<dbReference type="GO" id="GO:0016301">
    <property type="term" value="F:kinase activity"/>
    <property type="evidence" value="ECO:0007669"/>
    <property type="project" value="UniProtKB-KW"/>
</dbReference>
<dbReference type="PANTHER" id="PTHR42774">
    <property type="entry name" value="PHOSPHOTRANSFERASE SYSTEM TRANSPORT PROTEIN"/>
    <property type="match status" value="1"/>
</dbReference>
<dbReference type="Proteomes" id="UP000704712">
    <property type="component" value="Unassembled WGS sequence"/>
</dbReference>
<evidence type="ECO:0000313" key="1">
    <source>
        <dbReference type="EMBL" id="KAF4128669.1"/>
    </source>
</evidence>
<dbReference type="AlphaFoldDB" id="A0A8S9TPL3"/>
<name>A0A8S9TPL3_PHYIN</name>
<protein>
    <submittedName>
        <fullName evidence="1">PfkB family carbohydrate kinase</fullName>
    </submittedName>
</protein>
<keyword evidence="1" id="KW-0808">Transferase</keyword>
<dbReference type="EMBL" id="JAACNO010003074">
    <property type="protein sequence ID" value="KAF4128669.1"/>
    <property type="molecule type" value="Genomic_DNA"/>
</dbReference>